<accession>A0A1F6GFD4</accession>
<dbReference type="GO" id="GO:0009086">
    <property type="term" value="P:methionine biosynthetic process"/>
    <property type="evidence" value="ECO:0007669"/>
    <property type="project" value="UniProtKB-KW"/>
</dbReference>
<evidence type="ECO:0000256" key="5">
    <source>
        <dbReference type="ARBA" id="ARBA00022630"/>
    </source>
</evidence>
<keyword evidence="7 12" id="KW-0560">Oxidoreductase</keyword>
<dbReference type="STRING" id="1817772.A2527_00720"/>
<evidence type="ECO:0000256" key="1">
    <source>
        <dbReference type="ARBA" id="ARBA00001974"/>
    </source>
</evidence>
<evidence type="ECO:0000256" key="8">
    <source>
        <dbReference type="ARBA" id="ARBA00023027"/>
    </source>
</evidence>
<dbReference type="InterPro" id="IPR004620">
    <property type="entry name" value="MTHF_reductase_bac"/>
</dbReference>
<evidence type="ECO:0000256" key="10">
    <source>
        <dbReference type="ARBA" id="ARBA00034478"/>
    </source>
</evidence>
<dbReference type="CDD" id="cd00537">
    <property type="entry name" value="MTHFR"/>
    <property type="match status" value="1"/>
</dbReference>
<dbReference type="GO" id="GO:0005829">
    <property type="term" value="C:cytosol"/>
    <property type="evidence" value="ECO:0007669"/>
    <property type="project" value="InterPro"/>
</dbReference>
<comment type="pathway">
    <text evidence="10">Amino-acid biosynthesis; L-methionine biosynthesis via de novo pathway.</text>
</comment>
<keyword evidence="6 12" id="KW-0274">FAD</keyword>
<protein>
    <recommendedName>
        <fullName evidence="12">Methylenetetrahydrofolate reductase</fullName>
        <ecNumber evidence="12">1.5.1.54</ecNumber>
    </recommendedName>
</protein>
<dbReference type="GO" id="GO:0106312">
    <property type="term" value="F:methylenetetrahydrofolate reductase (NADH) activity"/>
    <property type="evidence" value="ECO:0007669"/>
    <property type="project" value="UniProtKB-EC"/>
</dbReference>
<dbReference type="NCBIfam" id="TIGR00676">
    <property type="entry name" value="fadh2"/>
    <property type="match status" value="1"/>
</dbReference>
<comment type="similarity">
    <text evidence="3 12">Belongs to the methylenetetrahydrofolate reductase family.</text>
</comment>
<evidence type="ECO:0000313" key="14">
    <source>
        <dbReference type="Proteomes" id="UP000178449"/>
    </source>
</evidence>
<dbReference type="Pfam" id="PF02219">
    <property type="entry name" value="MTHFR"/>
    <property type="match status" value="1"/>
</dbReference>
<evidence type="ECO:0000256" key="9">
    <source>
        <dbReference type="ARBA" id="ARBA00023167"/>
    </source>
</evidence>
<proteinExistence type="inferred from homology"/>
<comment type="caution">
    <text evidence="13">The sequence shown here is derived from an EMBL/GenBank/DDBJ whole genome shotgun (WGS) entry which is preliminary data.</text>
</comment>
<dbReference type="SUPFAM" id="SSF51730">
    <property type="entry name" value="FAD-linked oxidoreductase"/>
    <property type="match status" value="1"/>
</dbReference>
<evidence type="ECO:0000313" key="13">
    <source>
        <dbReference type="EMBL" id="OGG96802.1"/>
    </source>
</evidence>
<evidence type="ECO:0000256" key="12">
    <source>
        <dbReference type="RuleBase" id="RU003862"/>
    </source>
</evidence>
<evidence type="ECO:0000256" key="11">
    <source>
        <dbReference type="ARBA" id="ARBA00048628"/>
    </source>
</evidence>
<comment type="pathway">
    <text evidence="2 12">One-carbon metabolism; tetrahydrofolate interconversion.</text>
</comment>
<comment type="cofactor">
    <cofactor evidence="1 12">
        <name>FAD</name>
        <dbReference type="ChEBI" id="CHEBI:57692"/>
    </cofactor>
</comment>
<keyword evidence="8" id="KW-0520">NAD</keyword>
<comment type="catalytic activity">
    <reaction evidence="11">
        <text>(6S)-5-methyl-5,6,7,8-tetrahydrofolate + NAD(+) = (6R)-5,10-methylene-5,6,7,8-tetrahydrofolate + NADH + H(+)</text>
        <dbReference type="Rhea" id="RHEA:19821"/>
        <dbReference type="ChEBI" id="CHEBI:15378"/>
        <dbReference type="ChEBI" id="CHEBI:15636"/>
        <dbReference type="ChEBI" id="CHEBI:18608"/>
        <dbReference type="ChEBI" id="CHEBI:57540"/>
        <dbReference type="ChEBI" id="CHEBI:57945"/>
        <dbReference type="EC" id="1.5.1.54"/>
    </reaction>
    <physiologicalReaction direction="right-to-left" evidence="11">
        <dbReference type="Rhea" id="RHEA:19823"/>
    </physiologicalReaction>
</comment>
<dbReference type="GO" id="GO:0071949">
    <property type="term" value="F:FAD binding"/>
    <property type="evidence" value="ECO:0007669"/>
    <property type="project" value="TreeGrafter"/>
</dbReference>
<gene>
    <name evidence="13" type="ORF">A2527_00720</name>
</gene>
<evidence type="ECO:0000256" key="7">
    <source>
        <dbReference type="ARBA" id="ARBA00023002"/>
    </source>
</evidence>
<dbReference type="GO" id="GO:0035999">
    <property type="term" value="P:tetrahydrofolate interconversion"/>
    <property type="evidence" value="ECO:0007669"/>
    <property type="project" value="UniProtKB-UniPathway"/>
</dbReference>
<keyword evidence="4" id="KW-0028">Amino-acid biosynthesis</keyword>
<dbReference type="PANTHER" id="PTHR45754">
    <property type="entry name" value="METHYLENETETRAHYDROFOLATE REDUCTASE"/>
    <property type="match status" value="1"/>
</dbReference>
<evidence type="ECO:0000256" key="4">
    <source>
        <dbReference type="ARBA" id="ARBA00022605"/>
    </source>
</evidence>
<dbReference type="Proteomes" id="UP000178449">
    <property type="component" value="Unassembled WGS sequence"/>
</dbReference>
<name>A0A1F6GFD4_9PROT</name>
<dbReference type="PANTHER" id="PTHR45754:SF3">
    <property type="entry name" value="METHYLENETETRAHYDROFOLATE REDUCTASE (NADPH)"/>
    <property type="match status" value="1"/>
</dbReference>
<dbReference type="InterPro" id="IPR029041">
    <property type="entry name" value="FAD-linked_oxidoreductase-like"/>
</dbReference>
<reference evidence="13 14" key="1">
    <citation type="journal article" date="2016" name="Nat. Commun.">
        <title>Thousands of microbial genomes shed light on interconnected biogeochemical processes in an aquifer system.</title>
        <authorList>
            <person name="Anantharaman K."/>
            <person name="Brown C.T."/>
            <person name="Hug L.A."/>
            <person name="Sharon I."/>
            <person name="Castelle C.J."/>
            <person name="Probst A.J."/>
            <person name="Thomas B.C."/>
            <person name="Singh A."/>
            <person name="Wilkins M.J."/>
            <person name="Karaoz U."/>
            <person name="Brodie E.L."/>
            <person name="Williams K.H."/>
            <person name="Hubbard S.S."/>
            <person name="Banfield J.F."/>
        </authorList>
    </citation>
    <scope>NUCLEOTIDE SEQUENCE [LARGE SCALE GENOMIC DNA]</scope>
</reference>
<evidence type="ECO:0000256" key="6">
    <source>
        <dbReference type="ARBA" id="ARBA00022827"/>
    </source>
</evidence>
<dbReference type="Gene3D" id="3.20.20.220">
    <property type="match status" value="1"/>
</dbReference>
<dbReference type="UniPathway" id="UPA00193"/>
<dbReference type="AlphaFoldDB" id="A0A1F6GFD4"/>
<sequence>MSYKKHIKSILGSNRHVSFELFPPRTNQGLRQIYKSIAQLQKLGPDFFSVTYGAGGSTAERSLDVASAITNLASQTCVAHFTCVGMDRPQVLALLGQLEFHGINNVLALRGDPPQGAEQFVRPENGFAYASELVAFIRENAPHLGILVAGYPEGHMENPDKENDFRRLVDKVKAGADGIVTQAFFENRYLFDFAQKLDQAKVTVPLLAGIFLFSNARQVTRIFELSGGKMPAKLEAGIKKWGEDADAMQKFGTEFAIEQVDDLVSQGFGHFHFYTMNRSDQAREVLQALEHHFPRLRFD</sequence>
<keyword evidence="9" id="KW-0486">Methionine biosynthesis</keyword>
<evidence type="ECO:0000256" key="3">
    <source>
        <dbReference type="ARBA" id="ARBA00006743"/>
    </source>
</evidence>
<dbReference type="InterPro" id="IPR003171">
    <property type="entry name" value="Mehydrof_redctse-like"/>
</dbReference>
<dbReference type="EC" id="1.5.1.54" evidence="12"/>
<dbReference type="EMBL" id="MFNE01000009">
    <property type="protein sequence ID" value="OGG96802.1"/>
    <property type="molecule type" value="Genomic_DNA"/>
</dbReference>
<evidence type="ECO:0000256" key="2">
    <source>
        <dbReference type="ARBA" id="ARBA00004777"/>
    </source>
</evidence>
<keyword evidence="5 12" id="KW-0285">Flavoprotein</keyword>
<organism evidence="13 14">
    <name type="scientific">Candidatus Lambdaproteobacteria bacterium RIFOXYD2_FULL_50_16</name>
    <dbReference type="NCBI Taxonomy" id="1817772"/>
    <lineage>
        <taxon>Bacteria</taxon>
        <taxon>Pseudomonadati</taxon>
        <taxon>Pseudomonadota</taxon>
        <taxon>Candidatus Lambdaproteobacteria</taxon>
    </lineage>
</organism>